<evidence type="ECO:0000256" key="3">
    <source>
        <dbReference type="ARBA" id="ARBA00007317"/>
    </source>
</evidence>
<dbReference type="NCBIfam" id="NF004309">
    <property type="entry name" value="PRK05704.1"/>
    <property type="match status" value="1"/>
</dbReference>
<evidence type="ECO:0000256" key="1">
    <source>
        <dbReference type="ARBA" id="ARBA00004052"/>
    </source>
</evidence>
<dbReference type="CDD" id="cd06849">
    <property type="entry name" value="lipoyl_domain"/>
    <property type="match status" value="1"/>
</dbReference>
<dbReference type="Pfam" id="PF00198">
    <property type="entry name" value="2-oxoacid_dh"/>
    <property type="match status" value="1"/>
</dbReference>
<dbReference type="InterPro" id="IPR006255">
    <property type="entry name" value="SucB"/>
</dbReference>
<dbReference type="InterPro" id="IPR004167">
    <property type="entry name" value="PSBD"/>
</dbReference>
<gene>
    <name evidence="15" type="ORF">CLV84_2071</name>
</gene>
<dbReference type="Pfam" id="PF00364">
    <property type="entry name" value="Biotin_lipoyl"/>
    <property type="match status" value="1"/>
</dbReference>
<keyword evidence="8 11" id="KW-0450">Lipoyl</keyword>
<protein>
    <recommendedName>
        <fullName evidence="5 11">Dihydrolipoyllysine-residue succinyltransferase component of 2-oxoglutarate dehydrogenase complex</fullName>
        <ecNumber evidence="4 11">2.3.1.61</ecNumber>
    </recommendedName>
    <alternativeName>
        <fullName evidence="11">2-oxoglutarate dehydrogenase complex component E2</fullName>
    </alternativeName>
</protein>
<evidence type="ECO:0000313" key="15">
    <source>
        <dbReference type="EMBL" id="PPK85179.1"/>
    </source>
</evidence>
<dbReference type="FunFam" id="3.30.559.10:FF:000007">
    <property type="entry name" value="Dihydrolipoamide acetyltransferase component of pyruvate dehydrogenase complex"/>
    <property type="match status" value="1"/>
</dbReference>
<comment type="cofactor">
    <cofactor evidence="11">
        <name>(R)-lipoate</name>
        <dbReference type="ChEBI" id="CHEBI:83088"/>
    </cofactor>
    <text evidence="11">Binds 1 lipoyl cofactor covalently.</text>
</comment>
<reference evidence="15 16" key="1">
    <citation type="submission" date="2018-02" db="EMBL/GenBank/DDBJ databases">
        <title>Genomic Encyclopedia of Archaeal and Bacterial Type Strains, Phase II (KMG-II): from individual species to whole genera.</title>
        <authorList>
            <person name="Goeker M."/>
        </authorList>
    </citation>
    <scope>NUCLEOTIDE SEQUENCE [LARGE SCALE GENOMIC DNA]</scope>
    <source>
        <strain evidence="15 16">DSM 29526</strain>
    </source>
</reference>
<sequence>MSIVEMKVPVIGESVTEVTLSEWLKGDGEYVELDEPICEFESDKATLEFPAEAAGKLIYVAGEGDDLEIGALVAKIDTSVKEGASGDAPKEPKAPAAEGAAKPEAAAQPAKAGGEQTYATGTPSPAAGKILREADVDPKTVNGTGRDGRITKEDAQQAAKNPPASPSREKPAPAAPPPAAAKTTGPSGKTAASSAGKEAFSRSTRTEKMSRMRRTIATRLVSAKNETAMLTTFNEVDLSAVMDLRKKVQDKFVDKYGVKLGFMSIFAKACAQVLMEMPDVNAHIADDEKSLTYHDFVDISFAVSTPTGLVVPPIHNIESLHFAEIEHKLKELATKARDNKLSIEEMSGGTFTITNGGVFGSMLSTPIINKPQSAILGMHNIIERPIAVNGQVVVRPMMYIALSYDHRVIDGSSSVTFLVKVKELLEDPTLLLLGL</sequence>
<keyword evidence="9 11" id="KW-0012">Acyltransferase</keyword>
<name>A0A2S6I275_9BACT</name>
<dbReference type="Gene3D" id="3.30.559.10">
    <property type="entry name" value="Chloramphenicol acetyltransferase-like domain"/>
    <property type="match status" value="1"/>
</dbReference>
<dbReference type="InterPro" id="IPR003016">
    <property type="entry name" value="2-oxoA_DH_lipoyl-BS"/>
</dbReference>
<comment type="function">
    <text evidence="1 11">E2 component of the 2-oxoglutarate dehydrogenase (OGDH) complex which catalyzes the second step in the conversion of 2-oxoglutarate to succinyl-CoA and CO(2).</text>
</comment>
<dbReference type="PROSITE" id="PS50968">
    <property type="entry name" value="BIOTINYL_LIPOYL"/>
    <property type="match status" value="1"/>
</dbReference>
<dbReference type="InterPro" id="IPR011053">
    <property type="entry name" value="Single_hybrid_motif"/>
</dbReference>
<dbReference type="InterPro" id="IPR001078">
    <property type="entry name" value="2-oxoacid_DH_actylTfrase"/>
</dbReference>
<dbReference type="SUPFAM" id="SSF47005">
    <property type="entry name" value="Peripheral subunit-binding domain of 2-oxo acid dehydrogenase complex"/>
    <property type="match status" value="1"/>
</dbReference>
<dbReference type="PROSITE" id="PS51826">
    <property type="entry name" value="PSBD"/>
    <property type="match status" value="1"/>
</dbReference>
<proteinExistence type="inferred from homology"/>
<dbReference type="Gene3D" id="4.10.320.10">
    <property type="entry name" value="E3-binding domain"/>
    <property type="match status" value="1"/>
</dbReference>
<keyword evidence="6 11" id="KW-0816">Tricarboxylic acid cycle</keyword>
<dbReference type="SUPFAM" id="SSF52777">
    <property type="entry name" value="CoA-dependent acyltransferases"/>
    <property type="match status" value="1"/>
</dbReference>
<evidence type="ECO:0000259" key="13">
    <source>
        <dbReference type="PROSITE" id="PS50968"/>
    </source>
</evidence>
<dbReference type="InterPro" id="IPR000089">
    <property type="entry name" value="Biotin_lipoyl"/>
</dbReference>
<dbReference type="PANTHER" id="PTHR43416">
    <property type="entry name" value="DIHYDROLIPOYLLYSINE-RESIDUE SUCCINYLTRANSFERASE COMPONENT OF 2-OXOGLUTARATE DEHYDROGENASE COMPLEX, MITOCHONDRIAL-RELATED"/>
    <property type="match status" value="1"/>
</dbReference>
<evidence type="ECO:0000256" key="10">
    <source>
        <dbReference type="ARBA" id="ARBA00052761"/>
    </source>
</evidence>
<feature type="domain" description="Peripheral subunit-binding (PSBD)" evidence="14">
    <location>
        <begin position="122"/>
        <end position="159"/>
    </location>
</feature>
<comment type="catalytic activity">
    <reaction evidence="10 11">
        <text>N(6)-[(R)-dihydrolipoyl]-L-lysyl-[protein] + succinyl-CoA = N(6)-[(R)-S(8)-succinyldihydrolipoyl]-L-lysyl-[protein] + CoA</text>
        <dbReference type="Rhea" id="RHEA:15213"/>
        <dbReference type="Rhea" id="RHEA-COMP:10475"/>
        <dbReference type="Rhea" id="RHEA-COMP:20092"/>
        <dbReference type="ChEBI" id="CHEBI:57287"/>
        <dbReference type="ChEBI" id="CHEBI:57292"/>
        <dbReference type="ChEBI" id="CHEBI:83100"/>
        <dbReference type="ChEBI" id="CHEBI:83120"/>
        <dbReference type="EC" id="2.3.1.61"/>
    </reaction>
</comment>
<dbReference type="GO" id="GO:0004149">
    <property type="term" value="F:dihydrolipoyllysine-residue succinyltransferase activity"/>
    <property type="evidence" value="ECO:0007669"/>
    <property type="project" value="UniProtKB-UniRule"/>
</dbReference>
<dbReference type="SUPFAM" id="SSF51230">
    <property type="entry name" value="Single hybrid motif"/>
    <property type="match status" value="1"/>
</dbReference>
<evidence type="ECO:0000259" key="14">
    <source>
        <dbReference type="PROSITE" id="PS51826"/>
    </source>
</evidence>
<keyword evidence="16" id="KW-1185">Reference proteome</keyword>
<feature type="compositionally biased region" description="Polar residues" evidence="12">
    <location>
        <begin position="184"/>
        <end position="193"/>
    </location>
</feature>
<evidence type="ECO:0000256" key="7">
    <source>
        <dbReference type="ARBA" id="ARBA00022679"/>
    </source>
</evidence>
<organism evidence="15 16">
    <name type="scientific">Neolewinella xylanilytica</name>
    <dbReference type="NCBI Taxonomy" id="1514080"/>
    <lineage>
        <taxon>Bacteria</taxon>
        <taxon>Pseudomonadati</taxon>
        <taxon>Bacteroidota</taxon>
        <taxon>Saprospiria</taxon>
        <taxon>Saprospirales</taxon>
        <taxon>Lewinellaceae</taxon>
        <taxon>Neolewinella</taxon>
    </lineage>
</organism>
<dbReference type="Proteomes" id="UP000237662">
    <property type="component" value="Unassembled WGS sequence"/>
</dbReference>
<comment type="pathway">
    <text evidence="2 11">Amino-acid degradation; L-lysine degradation via saccharopine pathway; glutaryl-CoA from L-lysine: step 6/6.</text>
</comment>
<feature type="compositionally biased region" description="Low complexity" evidence="12">
    <location>
        <begin position="94"/>
        <end position="116"/>
    </location>
</feature>
<dbReference type="PROSITE" id="PS00189">
    <property type="entry name" value="LIPOYL"/>
    <property type="match status" value="1"/>
</dbReference>
<feature type="compositionally biased region" description="Basic and acidic residues" evidence="12">
    <location>
        <begin position="146"/>
        <end position="155"/>
    </location>
</feature>
<feature type="region of interest" description="Disordered" evidence="12">
    <location>
        <begin position="82"/>
        <end position="211"/>
    </location>
</feature>
<dbReference type="AlphaFoldDB" id="A0A2S6I275"/>
<dbReference type="OrthoDB" id="9805770at2"/>
<evidence type="ECO:0000256" key="4">
    <source>
        <dbReference type="ARBA" id="ARBA00012945"/>
    </source>
</evidence>
<evidence type="ECO:0000256" key="5">
    <source>
        <dbReference type="ARBA" id="ARBA00019511"/>
    </source>
</evidence>
<dbReference type="UniPathway" id="UPA00868">
    <property type="reaction ID" value="UER00840"/>
</dbReference>
<dbReference type="NCBIfam" id="TIGR01347">
    <property type="entry name" value="sucB"/>
    <property type="match status" value="1"/>
</dbReference>
<dbReference type="GO" id="GO:0006099">
    <property type="term" value="P:tricarboxylic acid cycle"/>
    <property type="evidence" value="ECO:0007669"/>
    <property type="project" value="UniProtKB-UniRule"/>
</dbReference>
<dbReference type="EC" id="2.3.1.61" evidence="4 11"/>
<dbReference type="Pfam" id="PF02817">
    <property type="entry name" value="E3_binding"/>
    <property type="match status" value="1"/>
</dbReference>
<evidence type="ECO:0000256" key="12">
    <source>
        <dbReference type="SAM" id="MobiDB-lite"/>
    </source>
</evidence>
<dbReference type="GO" id="GO:0045252">
    <property type="term" value="C:oxoglutarate dehydrogenase complex"/>
    <property type="evidence" value="ECO:0007669"/>
    <property type="project" value="UniProtKB-UniRule"/>
</dbReference>
<dbReference type="PANTHER" id="PTHR43416:SF5">
    <property type="entry name" value="DIHYDROLIPOYLLYSINE-RESIDUE SUCCINYLTRANSFERASE COMPONENT OF 2-OXOGLUTARATE DEHYDROGENASE COMPLEX, MITOCHONDRIAL"/>
    <property type="match status" value="1"/>
</dbReference>
<dbReference type="RefSeq" id="WP_104419692.1">
    <property type="nucleotide sequence ID" value="NZ_PTJC01000006.1"/>
</dbReference>
<accession>A0A2S6I275</accession>
<dbReference type="Gene3D" id="2.40.50.100">
    <property type="match status" value="1"/>
</dbReference>
<feature type="domain" description="Lipoyl-binding" evidence="13">
    <location>
        <begin position="3"/>
        <end position="77"/>
    </location>
</feature>
<comment type="caution">
    <text evidence="15">The sequence shown here is derived from an EMBL/GenBank/DDBJ whole genome shotgun (WGS) entry which is preliminary data.</text>
</comment>
<evidence type="ECO:0000256" key="6">
    <source>
        <dbReference type="ARBA" id="ARBA00022532"/>
    </source>
</evidence>
<keyword evidence="7 11" id="KW-0808">Transferase</keyword>
<evidence type="ECO:0000256" key="8">
    <source>
        <dbReference type="ARBA" id="ARBA00022823"/>
    </source>
</evidence>
<dbReference type="InterPro" id="IPR023213">
    <property type="entry name" value="CAT-like_dom_sf"/>
</dbReference>
<evidence type="ECO:0000256" key="11">
    <source>
        <dbReference type="RuleBase" id="RU361138"/>
    </source>
</evidence>
<evidence type="ECO:0000256" key="2">
    <source>
        <dbReference type="ARBA" id="ARBA00005145"/>
    </source>
</evidence>
<dbReference type="InterPro" id="IPR036625">
    <property type="entry name" value="E3-bd_dom_sf"/>
</dbReference>
<dbReference type="InterPro" id="IPR050537">
    <property type="entry name" value="2-oxoacid_dehydrogenase"/>
</dbReference>
<evidence type="ECO:0000256" key="9">
    <source>
        <dbReference type="ARBA" id="ARBA00023315"/>
    </source>
</evidence>
<dbReference type="EMBL" id="PTJC01000006">
    <property type="protein sequence ID" value="PPK85179.1"/>
    <property type="molecule type" value="Genomic_DNA"/>
</dbReference>
<evidence type="ECO:0000313" key="16">
    <source>
        <dbReference type="Proteomes" id="UP000237662"/>
    </source>
</evidence>
<comment type="similarity">
    <text evidence="3 11">Belongs to the 2-oxoacid dehydrogenase family.</text>
</comment>
<dbReference type="GO" id="GO:0033512">
    <property type="term" value="P:L-lysine catabolic process to acetyl-CoA via saccharopine"/>
    <property type="evidence" value="ECO:0007669"/>
    <property type="project" value="UniProtKB-UniRule"/>
</dbReference>